<keyword evidence="2" id="KW-1185">Reference proteome</keyword>
<proteinExistence type="predicted"/>
<dbReference type="SUPFAM" id="SSF53448">
    <property type="entry name" value="Nucleotide-diphospho-sugar transferases"/>
    <property type="match status" value="1"/>
</dbReference>
<dbReference type="AlphaFoldDB" id="A0AAN2CA43"/>
<gene>
    <name evidence="1" type="ORF">WPS_15430</name>
</gene>
<accession>A0AAN2CA43</accession>
<name>A0AAN2CA43_UNVUL</name>
<organism evidence="1 2">
    <name type="scientific">Vulcanimicrobium alpinum</name>
    <dbReference type="NCBI Taxonomy" id="3016050"/>
    <lineage>
        <taxon>Bacteria</taxon>
        <taxon>Bacillati</taxon>
        <taxon>Vulcanimicrobiota</taxon>
        <taxon>Vulcanimicrobiia</taxon>
        <taxon>Vulcanimicrobiales</taxon>
        <taxon>Vulcanimicrobiaceae</taxon>
        <taxon>Vulcanimicrobium</taxon>
    </lineage>
</organism>
<dbReference type="Proteomes" id="UP001317532">
    <property type="component" value="Chromosome"/>
</dbReference>
<evidence type="ECO:0000313" key="1">
    <source>
        <dbReference type="EMBL" id="BDE06267.1"/>
    </source>
</evidence>
<dbReference type="KEGG" id="vab:WPS_15430"/>
<evidence type="ECO:0000313" key="2">
    <source>
        <dbReference type="Proteomes" id="UP001317532"/>
    </source>
</evidence>
<dbReference type="RefSeq" id="WP_317997238.1">
    <property type="nucleotide sequence ID" value="NZ_AP025523.1"/>
</dbReference>
<dbReference type="EMBL" id="AP025523">
    <property type="protein sequence ID" value="BDE06267.1"/>
    <property type="molecule type" value="Genomic_DNA"/>
</dbReference>
<reference evidence="1 2" key="1">
    <citation type="journal article" date="2022" name="ISME Commun">
        <title>Vulcanimicrobium alpinus gen. nov. sp. nov., the first cultivated representative of the candidate phylum 'Eremiobacterota', is a metabolically versatile aerobic anoxygenic phototroph.</title>
        <authorList>
            <person name="Yabe S."/>
            <person name="Muto K."/>
            <person name="Abe K."/>
            <person name="Yokota A."/>
            <person name="Staudigel H."/>
            <person name="Tebo B.M."/>
        </authorList>
    </citation>
    <scope>NUCLEOTIDE SEQUENCE [LARGE SCALE GENOMIC DNA]</scope>
    <source>
        <strain evidence="1 2">WC8-2</strain>
    </source>
</reference>
<protein>
    <submittedName>
        <fullName evidence="1">Uncharacterized protein</fullName>
    </submittedName>
</protein>
<dbReference type="InterPro" id="IPR029044">
    <property type="entry name" value="Nucleotide-diphossugar_trans"/>
</dbReference>
<sequence length="224" mass="24166">MKLLIGIPTGGTPTRGFIDALSALALPASVTSSERVVWTGNFVPAQREMIARDAVRLDVDYVAMLDDDVVVPRDALIRLLDVLQRDPGAAISGAFCGTSDSNSLAATSGTLSALSEGPVRVDGLGFACVVLRVAALRALELPYFAAHVYVDSATRTLRQCNEDHMLCLRMRKAGYRVVLHAGVRACRERAIGADCPQAQVSFPFETVQLQANGPREARARRERE</sequence>
<dbReference type="Gene3D" id="3.90.550.10">
    <property type="entry name" value="Spore Coat Polysaccharide Biosynthesis Protein SpsA, Chain A"/>
    <property type="match status" value="1"/>
</dbReference>